<protein>
    <submittedName>
        <fullName evidence="2">Uncharacterized protein</fullName>
    </submittedName>
</protein>
<gene>
    <name evidence="2" type="ORF">B0H67DRAFT_577886</name>
</gene>
<sequence>MPATKPPGLHFVVSTDIGKPDPNLRKFIRSHVMQGKNRGKTHPHRARKRKGVQDASPNSPSHPESDASLLPVIALSQFGSAVSGISFPDGVEPREVEVVLRFSPIAKRVLFALESCILFERRAEDWVAPLVADAAFLHTMIFMAQYYFDTVVPGHSRSPQLSQKALPHFLRTVKLLRDRFDHGDDQARLSFPTAAAIMGLAGHAHMTGDSKSARNHISGLSKIARLKGGVAAMRCNTKLFVDILRADLGIALHSGGKPVFFNDAQFPEPFLPYPDLAPLLNLQTPARWYPTRHSLASHLASPDASLAQAWRALSEFSAVINFAADSGQLITTDHLLDTMGSAMYRLLDMQGGFAAGSSDEVVRLGLLAFASSTFLQWKYLGGSYAHLSAALREALARVTVLQLPPKVVVWLVMVGAASVFGEADDGWLRPMLLLNIRLCDVCSWSEMRDMLDSLMWIGMLYDKAGKRLYDSIVS</sequence>
<dbReference type="EMBL" id="JAUKUA010000003">
    <property type="protein sequence ID" value="KAK0720989.1"/>
    <property type="molecule type" value="Genomic_DNA"/>
</dbReference>
<feature type="compositionally biased region" description="Basic residues" evidence="1">
    <location>
        <begin position="37"/>
        <end position="50"/>
    </location>
</feature>
<accession>A0AA40AS56</accession>
<dbReference type="PANTHER" id="PTHR37540:SF5">
    <property type="entry name" value="TRANSCRIPTION FACTOR DOMAIN-CONTAINING PROTEIN"/>
    <property type="match status" value="1"/>
</dbReference>
<feature type="region of interest" description="Disordered" evidence="1">
    <location>
        <begin position="1"/>
        <end position="66"/>
    </location>
</feature>
<dbReference type="PANTHER" id="PTHR37540">
    <property type="entry name" value="TRANSCRIPTION FACTOR (ACR-2), PUTATIVE-RELATED-RELATED"/>
    <property type="match status" value="1"/>
</dbReference>
<evidence type="ECO:0000313" key="3">
    <source>
        <dbReference type="Proteomes" id="UP001172102"/>
    </source>
</evidence>
<reference evidence="2" key="1">
    <citation type="submission" date="2023-06" db="EMBL/GenBank/DDBJ databases">
        <title>Genome-scale phylogeny and comparative genomics of the fungal order Sordariales.</title>
        <authorList>
            <consortium name="Lawrence Berkeley National Laboratory"/>
            <person name="Hensen N."/>
            <person name="Bonometti L."/>
            <person name="Westerberg I."/>
            <person name="Brannstrom I.O."/>
            <person name="Guillou S."/>
            <person name="Cros-Aarteil S."/>
            <person name="Calhoun S."/>
            <person name="Haridas S."/>
            <person name="Kuo A."/>
            <person name="Mondo S."/>
            <person name="Pangilinan J."/>
            <person name="Riley R."/>
            <person name="Labutti K."/>
            <person name="Andreopoulos B."/>
            <person name="Lipzen A."/>
            <person name="Chen C."/>
            <person name="Yanf M."/>
            <person name="Daum C."/>
            <person name="Ng V."/>
            <person name="Clum A."/>
            <person name="Steindorff A."/>
            <person name="Ohm R."/>
            <person name="Martin F."/>
            <person name="Silar P."/>
            <person name="Natvig D."/>
            <person name="Lalanne C."/>
            <person name="Gautier V."/>
            <person name="Ament-Velasquez S.L."/>
            <person name="Kruys A."/>
            <person name="Hutchinson M.I."/>
            <person name="Powell A.J."/>
            <person name="Barry K."/>
            <person name="Miller A.N."/>
            <person name="Grigoriev I.V."/>
            <person name="Debuchy R."/>
            <person name="Gladieux P."/>
            <person name="Thoren M.H."/>
            <person name="Johannesson H."/>
        </authorList>
    </citation>
    <scope>NUCLEOTIDE SEQUENCE</scope>
    <source>
        <strain evidence="2">SMH4607-1</strain>
    </source>
</reference>
<dbReference type="Proteomes" id="UP001172102">
    <property type="component" value="Unassembled WGS sequence"/>
</dbReference>
<dbReference type="AlphaFoldDB" id="A0AA40AS56"/>
<evidence type="ECO:0000256" key="1">
    <source>
        <dbReference type="SAM" id="MobiDB-lite"/>
    </source>
</evidence>
<evidence type="ECO:0000313" key="2">
    <source>
        <dbReference type="EMBL" id="KAK0720989.1"/>
    </source>
</evidence>
<name>A0AA40AS56_9PEZI</name>
<proteinExistence type="predicted"/>
<organism evidence="2 3">
    <name type="scientific">Lasiosphaeris hirsuta</name>
    <dbReference type="NCBI Taxonomy" id="260670"/>
    <lineage>
        <taxon>Eukaryota</taxon>
        <taxon>Fungi</taxon>
        <taxon>Dikarya</taxon>
        <taxon>Ascomycota</taxon>
        <taxon>Pezizomycotina</taxon>
        <taxon>Sordariomycetes</taxon>
        <taxon>Sordariomycetidae</taxon>
        <taxon>Sordariales</taxon>
        <taxon>Lasiosphaeriaceae</taxon>
        <taxon>Lasiosphaeris</taxon>
    </lineage>
</organism>
<keyword evidence="3" id="KW-1185">Reference proteome</keyword>
<comment type="caution">
    <text evidence="2">The sequence shown here is derived from an EMBL/GenBank/DDBJ whole genome shotgun (WGS) entry which is preliminary data.</text>
</comment>